<feature type="transmembrane region" description="Helical" evidence="1">
    <location>
        <begin position="42"/>
        <end position="59"/>
    </location>
</feature>
<evidence type="ECO:0000256" key="1">
    <source>
        <dbReference type="SAM" id="Phobius"/>
    </source>
</evidence>
<keyword evidence="1" id="KW-0812">Transmembrane</keyword>
<sequence>MNPKNLKFVQVLTLVLVAVVSMVVFIVMLHEDYRLGELRTQVVTAMLGAFAVAVAYWMGSTSGSARKTELIAGKPDQENVA</sequence>
<evidence type="ECO:0000313" key="3">
    <source>
        <dbReference type="EMBL" id="SPS06199.1"/>
    </source>
</evidence>
<keyword evidence="1" id="KW-1133">Transmembrane helix</keyword>
<gene>
    <name evidence="2" type="ORF">NITFAB_1138</name>
    <name evidence="3" type="ORF">NITFAB_1789</name>
</gene>
<organism evidence="3">
    <name type="scientific">Candidatus Nitrotoga fabula</name>
    <dbReference type="NCBI Taxonomy" id="2182327"/>
    <lineage>
        <taxon>Bacteria</taxon>
        <taxon>Pseudomonadati</taxon>
        <taxon>Pseudomonadota</taxon>
        <taxon>Betaproteobacteria</taxon>
        <taxon>Nitrosomonadales</taxon>
        <taxon>Gallionellaceae</taxon>
        <taxon>Candidatus Nitrotoga</taxon>
    </lineage>
</organism>
<dbReference type="EMBL" id="LS423452">
    <property type="protein sequence ID" value="SPS06199.1"/>
    <property type="molecule type" value="Genomic_DNA"/>
</dbReference>
<feature type="transmembrane region" description="Helical" evidence="1">
    <location>
        <begin position="12"/>
        <end position="30"/>
    </location>
</feature>
<dbReference type="EMBL" id="LS423452">
    <property type="protein sequence ID" value="SPS05548.1"/>
    <property type="molecule type" value="Genomic_DNA"/>
</dbReference>
<dbReference type="AlphaFoldDB" id="A0A2X0QVN8"/>
<reference evidence="3" key="1">
    <citation type="submission" date="2018-05" db="EMBL/GenBank/DDBJ databases">
        <authorList>
            <person name="Lanie J.A."/>
            <person name="Ng W.-L."/>
            <person name="Kazmierczak K.M."/>
            <person name="Andrzejewski T.M."/>
            <person name="Davidsen T.M."/>
            <person name="Wayne K.J."/>
            <person name="Tettelin H."/>
            <person name="Glass J.I."/>
            <person name="Rusch D."/>
            <person name="Podicherti R."/>
            <person name="Tsui H.-C.T."/>
            <person name="Winkler M.E."/>
        </authorList>
    </citation>
    <scope>NUCLEOTIDE SEQUENCE</scope>
    <source>
        <strain evidence="3">KNB</strain>
    </source>
</reference>
<name>A0A2X0QVN8_9PROT</name>
<protein>
    <submittedName>
        <fullName evidence="3">Uncharacterized protein</fullName>
    </submittedName>
</protein>
<evidence type="ECO:0000313" key="2">
    <source>
        <dbReference type="EMBL" id="SPS05548.1"/>
    </source>
</evidence>
<keyword evidence="1" id="KW-0472">Membrane</keyword>
<proteinExistence type="predicted"/>
<accession>A0A2X0QVN8</accession>